<evidence type="ECO:0000313" key="8">
    <source>
        <dbReference type="Proteomes" id="UP001212152"/>
    </source>
</evidence>
<dbReference type="PANTHER" id="PTHR28668:SF1">
    <property type="entry name" value="TRANSMEMBRANE PROTEIN 234"/>
    <property type="match status" value="1"/>
</dbReference>
<keyword evidence="5 6" id="KW-0472">Membrane</keyword>
<dbReference type="Pfam" id="PF10639">
    <property type="entry name" value="TMEM234"/>
    <property type="match status" value="1"/>
</dbReference>
<evidence type="ECO:0000256" key="3">
    <source>
        <dbReference type="ARBA" id="ARBA00022692"/>
    </source>
</evidence>
<protein>
    <recommendedName>
        <fullName evidence="9">Transmembrane protein 234</fullName>
    </recommendedName>
</protein>
<dbReference type="EMBL" id="JADGJQ010000019">
    <property type="protein sequence ID" value="KAJ3179846.1"/>
    <property type="molecule type" value="Genomic_DNA"/>
</dbReference>
<keyword evidence="4 6" id="KW-1133">Transmembrane helix</keyword>
<keyword evidence="8" id="KW-1185">Reference proteome</keyword>
<name>A0AAD5XNR9_9FUNG</name>
<dbReference type="InterPro" id="IPR037185">
    <property type="entry name" value="EmrE-like"/>
</dbReference>
<dbReference type="PANTHER" id="PTHR28668">
    <property type="entry name" value="TRANSMEMBRANE PROTEIN 234"/>
    <property type="match status" value="1"/>
</dbReference>
<evidence type="ECO:0000256" key="5">
    <source>
        <dbReference type="ARBA" id="ARBA00023136"/>
    </source>
</evidence>
<proteinExistence type="inferred from homology"/>
<evidence type="ECO:0000256" key="2">
    <source>
        <dbReference type="ARBA" id="ARBA00005977"/>
    </source>
</evidence>
<reference evidence="7" key="1">
    <citation type="submission" date="2020-05" db="EMBL/GenBank/DDBJ databases">
        <title>Phylogenomic resolution of chytrid fungi.</title>
        <authorList>
            <person name="Stajich J.E."/>
            <person name="Amses K."/>
            <person name="Simmons R."/>
            <person name="Seto K."/>
            <person name="Myers J."/>
            <person name="Bonds A."/>
            <person name="Quandt C.A."/>
            <person name="Barry K."/>
            <person name="Liu P."/>
            <person name="Grigoriev I."/>
            <person name="Longcore J.E."/>
            <person name="James T.Y."/>
        </authorList>
    </citation>
    <scope>NUCLEOTIDE SEQUENCE</scope>
    <source>
        <strain evidence="7">JEL0379</strain>
    </source>
</reference>
<dbReference type="Gene3D" id="1.10.3730.20">
    <property type="match status" value="1"/>
</dbReference>
<dbReference type="GO" id="GO:0016020">
    <property type="term" value="C:membrane"/>
    <property type="evidence" value="ECO:0007669"/>
    <property type="project" value="UniProtKB-SubCell"/>
</dbReference>
<comment type="similarity">
    <text evidence="2">Belongs to the TMEM234 family.</text>
</comment>
<dbReference type="Proteomes" id="UP001212152">
    <property type="component" value="Unassembled WGS sequence"/>
</dbReference>
<feature type="transmembrane region" description="Helical" evidence="6">
    <location>
        <begin position="25"/>
        <end position="42"/>
    </location>
</feature>
<sequence>MTAAVYTSTQPPVPAGAPPVSSKNVLGFLLVAIAWGFTNPFIRRGSQGLEKVTLAHRHSPWYKRQLAELRFLLFRWQYIVPLAINLSGSALYYKTLGESDLSIAVPVSNMCTLALTLVAGALLGEKIGSKETMLGIVLIFVGVLLCTTAQPS</sequence>
<dbReference type="SUPFAM" id="SSF103481">
    <property type="entry name" value="Multidrug resistance efflux transporter EmrE"/>
    <property type="match status" value="1"/>
</dbReference>
<feature type="transmembrane region" description="Helical" evidence="6">
    <location>
        <begin position="132"/>
        <end position="150"/>
    </location>
</feature>
<comment type="caution">
    <text evidence="7">The sequence shown here is derived from an EMBL/GenBank/DDBJ whole genome shotgun (WGS) entry which is preliminary data.</text>
</comment>
<gene>
    <name evidence="7" type="ORF">HDU87_002414</name>
</gene>
<keyword evidence="3 6" id="KW-0812">Transmembrane</keyword>
<evidence type="ECO:0008006" key="9">
    <source>
        <dbReference type="Google" id="ProtNLM"/>
    </source>
</evidence>
<feature type="transmembrane region" description="Helical" evidence="6">
    <location>
        <begin position="103"/>
        <end position="123"/>
    </location>
</feature>
<evidence type="ECO:0000256" key="1">
    <source>
        <dbReference type="ARBA" id="ARBA00004141"/>
    </source>
</evidence>
<evidence type="ECO:0000256" key="4">
    <source>
        <dbReference type="ARBA" id="ARBA00022989"/>
    </source>
</evidence>
<feature type="transmembrane region" description="Helical" evidence="6">
    <location>
        <begin position="72"/>
        <end position="91"/>
    </location>
</feature>
<evidence type="ECO:0000256" key="6">
    <source>
        <dbReference type="SAM" id="Phobius"/>
    </source>
</evidence>
<comment type="subcellular location">
    <subcellularLocation>
        <location evidence="1">Membrane</location>
        <topology evidence="1">Multi-pass membrane protein</topology>
    </subcellularLocation>
</comment>
<evidence type="ECO:0000313" key="7">
    <source>
        <dbReference type="EMBL" id="KAJ3179846.1"/>
    </source>
</evidence>
<dbReference type="AlphaFoldDB" id="A0AAD5XNR9"/>
<organism evidence="7 8">
    <name type="scientific">Geranomyces variabilis</name>
    <dbReference type="NCBI Taxonomy" id="109894"/>
    <lineage>
        <taxon>Eukaryota</taxon>
        <taxon>Fungi</taxon>
        <taxon>Fungi incertae sedis</taxon>
        <taxon>Chytridiomycota</taxon>
        <taxon>Chytridiomycota incertae sedis</taxon>
        <taxon>Chytridiomycetes</taxon>
        <taxon>Spizellomycetales</taxon>
        <taxon>Powellomycetaceae</taxon>
        <taxon>Geranomyces</taxon>
    </lineage>
</organism>
<accession>A0AAD5XNR9</accession>
<dbReference type="InterPro" id="IPR018908">
    <property type="entry name" value="TMEM234"/>
</dbReference>